<organism evidence="2 3">
    <name type="scientific">Diaporthe ampelina</name>
    <dbReference type="NCBI Taxonomy" id="1214573"/>
    <lineage>
        <taxon>Eukaryota</taxon>
        <taxon>Fungi</taxon>
        <taxon>Dikarya</taxon>
        <taxon>Ascomycota</taxon>
        <taxon>Pezizomycotina</taxon>
        <taxon>Sordariomycetes</taxon>
        <taxon>Sordariomycetidae</taxon>
        <taxon>Diaporthales</taxon>
        <taxon>Diaporthaceae</taxon>
        <taxon>Diaporthe</taxon>
    </lineage>
</organism>
<reference evidence="2 3" key="2">
    <citation type="submission" date="2015-05" db="EMBL/GenBank/DDBJ databases">
        <authorList>
            <person name="Morales-Cruz A."/>
            <person name="Amrine K.C."/>
            <person name="Cantu D."/>
        </authorList>
    </citation>
    <scope>NUCLEOTIDE SEQUENCE [LARGE SCALE GENOMIC DNA]</scope>
    <source>
        <strain evidence="2">DA912</strain>
    </source>
</reference>
<evidence type="ECO:0000256" key="1">
    <source>
        <dbReference type="SAM" id="SignalP"/>
    </source>
</evidence>
<sequence>MLAQSTTILLALGAVASAQTLTGFPSSITCLKNDGTNGDVSRAEIESAVVGPQGDVTEESAANTASGHCTSLSGIPLYYTGVGDIAGVSYAYDKATDTYTFCLAQGAVDPEIGYRSLCTEN</sequence>
<dbReference type="EMBL" id="LCUC01000268">
    <property type="protein sequence ID" value="KKY32961.1"/>
    <property type="molecule type" value="Genomic_DNA"/>
</dbReference>
<reference evidence="2 3" key="1">
    <citation type="submission" date="2015-05" db="EMBL/GenBank/DDBJ databases">
        <title>Distinctive expansion of gene families associated with plant cell wall degradation and secondary metabolism in the genomes of grapevine trunk pathogens.</title>
        <authorList>
            <person name="Lawrence D.P."/>
            <person name="Travadon R."/>
            <person name="Rolshausen P.E."/>
            <person name="Baumgartner K."/>
        </authorList>
    </citation>
    <scope>NUCLEOTIDE SEQUENCE [LARGE SCALE GENOMIC DNA]</scope>
    <source>
        <strain evidence="2">DA912</strain>
    </source>
</reference>
<dbReference type="Proteomes" id="UP000034680">
    <property type="component" value="Unassembled WGS sequence"/>
</dbReference>
<evidence type="ECO:0000313" key="3">
    <source>
        <dbReference type="Proteomes" id="UP000034680"/>
    </source>
</evidence>
<accession>A0A0G2FFQ9</accession>
<gene>
    <name evidence="2" type="ORF">UCDDA912_g07081</name>
</gene>
<feature type="chain" id="PRO_5002544144" evidence="1">
    <location>
        <begin position="19"/>
        <end position="121"/>
    </location>
</feature>
<comment type="caution">
    <text evidence="2">The sequence shown here is derived from an EMBL/GenBank/DDBJ whole genome shotgun (WGS) entry which is preliminary data.</text>
</comment>
<protein>
    <submittedName>
        <fullName evidence="2">Uncharacterized protein</fullName>
    </submittedName>
</protein>
<name>A0A0G2FFQ9_9PEZI</name>
<dbReference type="AlphaFoldDB" id="A0A0G2FFQ9"/>
<evidence type="ECO:0000313" key="2">
    <source>
        <dbReference type="EMBL" id="KKY32961.1"/>
    </source>
</evidence>
<keyword evidence="3" id="KW-1185">Reference proteome</keyword>
<dbReference type="OrthoDB" id="3551791at2759"/>
<proteinExistence type="predicted"/>
<keyword evidence="1" id="KW-0732">Signal</keyword>
<feature type="signal peptide" evidence="1">
    <location>
        <begin position="1"/>
        <end position="18"/>
    </location>
</feature>